<feature type="domain" description="K Homology" evidence="4">
    <location>
        <begin position="364"/>
        <end position="437"/>
    </location>
</feature>
<proteinExistence type="predicted"/>
<dbReference type="OrthoDB" id="442947at2759"/>
<dbReference type="InterPro" id="IPR036612">
    <property type="entry name" value="KH_dom_type_1_sf"/>
</dbReference>
<dbReference type="Pfam" id="PF00013">
    <property type="entry name" value="KH_1"/>
    <property type="match status" value="5"/>
</dbReference>
<accession>A0A9W7GZS5</accession>
<name>A0A9W7GZS5_HIBTR</name>
<evidence type="ECO:0000256" key="2">
    <source>
        <dbReference type="PROSITE-ProRule" id="PRU00117"/>
    </source>
</evidence>
<dbReference type="AlphaFoldDB" id="A0A9W7GZS5"/>
<dbReference type="CDD" id="cd22462">
    <property type="entry name" value="KH-I_HEN4_like_rpt5"/>
    <property type="match status" value="1"/>
</dbReference>
<feature type="region of interest" description="Disordered" evidence="3">
    <location>
        <begin position="205"/>
        <end position="230"/>
    </location>
</feature>
<dbReference type="Proteomes" id="UP001165190">
    <property type="component" value="Unassembled WGS sequence"/>
</dbReference>
<evidence type="ECO:0000313" key="5">
    <source>
        <dbReference type="EMBL" id="GMI67703.1"/>
    </source>
</evidence>
<evidence type="ECO:0000259" key="4">
    <source>
        <dbReference type="SMART" id="SM00322"/>
    </source>
</evidence>
<protein>
    <recommendedName>
        <fullName evidence="4">K Homology domain-containing protein</fullName>
    </recommendedName>
</protein>
<gene>
    <name evidence="5" type="ORF">HRI_000439600</name>
</gene>
<dbReference type="SMART" id="SM00322">
    <property type="entry name" value="KH"/>
    <property type="match status" value="5"/>
</dbReference>
<keyword evidence="6" id="KW-1185">Reference proteome</keyword>
<feature type="compositionally biased region" description="Polar residues" evidence="3">
    <location>
        <begin position="211"/>
        <end position="221"/>
    </location>
</feature>
<feature type="domain" description="K Homology" evidence="4">
    <location>
        <begin position="128"/>
        <end position="200"/>
    </location>
</feature>
<keyword evidence="2" id="KW-0694">RNA-binding</keyword>
<feature type="domain" description="K Homology" evidence="4">
    <location>
        <begin position="629"/>
        <end position="699"/>
    </location>
</feature>
<organism evidence="5 6">
    <name type="scientific">Hibiscus trionum</name>
    <name type="common">Flower of an hour</name>
    <dbReference type="NCBI Taxonomy" id="183268"/>
    <lineage>
        <taxon>Eukaryota</taxon>
        <taxon>Viridiplantae</taxon>
        <taxon>Streptophyta</taxon>
        <taxon>Embryophyta</taxon>
        <taxon>Tracheophyta</taxon>
        <taxon>Spermatophyta</taxon>
        <taxon>Magnoliopsida</taxon>
        <taxon>eudicotyledons</taxon>
        <taxon>Gunneridae</taxon>
        <taxon>Pentapetalae</taxon>
        <taxon>rosids</taxon>
        <taxon>malvids</taxon>
        <taxon>Malvales</taxon>
        <taxon>Malvaceae</taxon>
        <taxon>Malvoideae</taxon>
        <taxon>Hibiscus</taxon>
    </lineage>
</organism>
<dbReference type="EMBL" id="BSYR01000005">
    <property type="protein sequence ID" value="GMI67703.1"/>
    <property type="molecule type" value="Genomic_DNA"/>
</dbReference>
<dbReference type="Gene3D" id="3.30.1370.10">
    <property type="entry name" value="K Homology domain, type 1"/>
    <property type="match status" value="5"/>
</dbReference>
<reference evidence="5" key="1">
    <citation type="submission" date="2023-05" db="EMBL/GenBank/DDBJ databases">
        <title>Genome and transcriptome analyses reveal genes involved in the formation of fine ridges on petal epidermal cells in Hibiscus trionum.</title>
        <authorList>
            <person name="Koshimizu S."/>
            <person name="Masuda S."/>
            <person name="Ishii T."/>
            <person name="Shirasu K."/>
            <person name="Hoshino A."/>
            <person name="Arita M."/>
        </authorList>
    </citation>
    <scope>NUCLEOTIDE SEQUENCE</scope>
    <source>
        <strain evidence="5">Hamamatsu line</strain>
    </source>
</reference>
<dbReference type="InterPro" id="IPR004088">
    <property type="entry name" value="KH_dom_type_1"/>
</dbReference>
<evidence type="ECO:0000313" key="6">
    <source>
        <dbReference type="Proteomes" id="UP001165190"/>
    </source>
</evidence>
<feature type="domain" description="K Homology" evidence="4">
    <location>
        <begin position="272"/>
        <end position="348"/>
    </location>
</feature>
<evidence type="ECO:0000256" key="3">
    <source>
        <dbReference type="SAM" id="MobiDB-lite"/>
    </source>
</evidence>
<evidence type="ECO:0000256" key="1">
    <source>
        <dbReference type="ARBA" id="ARBA00022737"/>
    </source>
</evidence>
<feature type="domain" description="K Homology" evidence="4">
    <location>
        <begin position="25"/>
        <end position="108"/>
    </location>
</feature>
<keyword evidence="1" id="KW-0677">Repeat</keyword>
<dbReference type="PANTHER" id="PTHR10288">
    <property type="entry name" value="KH DOMAIN CONTAINING RNA BINDING PROTEIN"/>
    <property type="match status" value="1"/>
</dbReference>
<dbReference type="PROSITE" id="PS50084">
    <property type="entry name" value="KH_TYPE_1"/>
    <property type="match status" value="5"/>
</dbReference>
<dbReference type="SUPFAM" id="SSF54791">
    <property type="entry name" value="Eukaryotic type KH-domain (KH-domain type I)"/>
    <property type="match status" value="5"/>
</dbReference>
<sequence length="706" mass="75647">MQNSYGYNHRRGRQGPPPKIVPLPGQVSFRVICHASSIGGVIGSSGAVVSQLRRETNSRIHCEESVRGSDHRVILIVGSGSVDRRFNLGEGEVCDVSCAQEAMIRVFERLWEVEAEREWGNACDGEEEEAYSGVLADTAQIGLVVGKGGKNIVRMRTESGAKIRILPAPPCGRTTDQLIQITGCALAVKKALVAVSGYLQACPSIDREPTPMSTPTEQPSRGTFPDSPEELFPHLGSLLPPMLANALSGVSHANFSSVVANGDSKLDSFDTHKVVFRMLCSNVAAGAIIGKKGTIVRALQNQTGASIMFESPETEYRERVVTISASENLESHHSPAQNALVLVFARSVESDIEKGFPSGLNKGTDATLRLLVASDLVSCLKEKEGRVLSEIVESTGADVQILDEELSLCHSPENVVQITGDYKSVQNAIFQVTSRLRDNLLTPEVLNEIGGGNCHGEVRETDPSQVLQQTLDNDHGPNLAQRMVPGNSENTYGPQPVKLLPQQTAGNGHTVAVDDIQHDSTTFEGSFDVESSLDFLLPCDMLSEVGGSPYTGESETNFSGPLQSLDVSLVSDQESALTRAMGNIELFDGVDCPPESQLLETMRRRHGLDNADGEGGLELESGKKSTIVKKTSVQIVVHEDAFGSIYGQNGGNLARLKEISGAKVEVRDPCPGETEGIVLISGTPDQTLVAQSLLQAFIQANQVVSS</sequence>
<comment type="caution">
    <text evidence="5">The sequence shown here is derived from an EMBL/GenBank/DDBJ whole genome shotgun (WGS) entry which is preliminary data.</text>
</comment>
<dbReference type="InterPro" id="IPR004087">
    <property type="entry name" value="KH_dom"/>
</dbReference>
<dbReference type="CDD" id="cd22459">
    <property type="entry name" value="KH-I_PEPPER_rpt1_like"/>
    <property type="match status" value="1"/>
</dbReference>
<dbReference type="GO" id="GO:0003723">
    <property type="term" value="F:RNA binding"/>
    <property type="evidence" value="ECO:0007669"/>
    <property type="project" value="UniProtKB-UniRule"/>
</dbReference>